<accession>O44819</accession>
<evidence type="ECO:0000256" key="6">
    <source>
        <dbReference type="ARBA" id="ARBA00022737"/>
    </source>
</evidence>
<dbReference type="GO" id="GO:0005737">
    <property type="term" value="C:cytoplasm"/>
    <property type="evidence" value="ECO:0007669"/>
    <property type="project" value="UniProtKB-SubCell"/>
</dbReference>
<evidence type="ECO:0000256" key="5">
    <source>
        <dbReference type="ARBA" id="ARBA00022499"/>
    </source>
</evidence>
<dbReference type="PaxDb" id="6239-F52C6.4"/>
<evidence type="ECO:0000256" key="3">
    <source>
        <dbReference type="ARBA" id="ARBA00008430"/>
    </source>
</evidence>
<protein>
    <submittedName>
        <fullName evidence="9">Ubiquitin-like domain-containing protein</fullName>
    </submittedName>
</protein>
<organism evidence="9 10">
    <name type="scientific">Caenorhabditis elegans</name>
    <dbReference type="NCBI Taxonomy" id="6239"/>
    <lineage>
        <taxon>Eukaryota</taxon>
        <taxon>Metazoa</taxon>
        <taxon>Ecdysozoa</taxon>
        <taxon>Nematoda</taxon>
        <taxon>Chromadorea</taxon>
        <taxon>Rhabditida</taxon>
        <taxon>Rhabditina</taxon>
        <taxon>Rhabditomorpha</taxon>
        <taxon>Rhabditoidea</taxon>
        <taxon>Rhabditidae</taxon>
        <taxon>Peloderinae</taxon>
        <taxon>Caenorhabditis</taxon>
    </lineage>
</organism>
<name>O44819_CAEEL</name>
<evidence type="ECO:0000256" key="4">
    <source>
        <dbReference type="ARBA" id="ARBA00022490"/>
    </source>
</evidence>
<keyword evidence="6" id="KW-0677">Repeat</keyword>
<dbReference type="FunFam" id="3.10.20.90:FF:000469">
    <property type="entry name" value="Polyubiquitin-C"/>
    <property type="match status" value="1"/>
</dbReference>
<dbReference type="Gene3D" id="3.10.20.90">
    <property type="entry name" value="Phosphatidylinositol 3-kinase Catalytic Subunit, Chain A, domain 1"/>
    <property type="match status" value="1"/>
</dbReference>
<sequence length="100" mass="10871">MLLSVKTSTGKTITVEAPKNVKTEVRDKQGVVFTVSYGEVTGDPITVEASDAIKDLNFKVAEAQRKPHREGMRIYVKTCEKTITLDTAASDTIASVKAKI</sequence>
<evidence type="ECO:0000256" key="1">
    <source>
        <dbReference type="ARBA" id="ARBA00004123"/>
    </source>
</evidence>
<comment type="similarity">
    <text evidence="3">Belongs to the ubiquitin family.</text>
</comment>
<keyword evidence="8" id="KW-0539">Nucleus</keyword>
<dbReference type="Proteomes" id="UP000001940">
    <property type="component" value="Chromosome II"/>
</dbReference>
<gene>
    <name evidence="9" type="ORF">CELE_F52C6.4</name>
    <name evidence="9 11" type="ORF">F52C6.4</name>
</gene>
<evidence type="ECO:0000256" key="7">
    <source>
        <dbReference type="ARBA" id="ARBA00022843"/>
    </source>
</evidence>
<dbReference type="GO" id="GO:0005634">
    <property type="term" value="C:nucleus"/>
    <property type="evidence" value="ECO:0007669"/>
    <property type="project" value="UniProtKB-SubCell"/>
</dbReference>
<keyword evidence="5" id="KW-1017">Isopeptide bond</keyword>
<dbReference type="EMBL" id="BX284602">
    <property type="protein sequence ID" value="CCD67527.1"/>
    <property type="molecule type" value="Genomic_DNA"/>
</dbReference>
<dbReference type="UCSC" id="F52C6.4">
    <property type="organism name" value="c. elegans"/>
</dbReference>
<evidence type="ECO:0000313" key="11">
    <source>
        <dbReference type="WormBase" id="F52C6.4"/>
    </source>
</evidence>
<keyword evidence="4" id="KW-0963">Cytoplasm</keyword>
<dbReference type="Bgee" id="WBGene00018661">
    <property type="expression patterns" value="Expressed in germ line (C elegans) and 3 other cell types or tissues"/>
</dbReference>
<dbReference type="PhylomeDB" id="O44819"/>
<evidence type="ECO:0000313" key="10">
    <source>
        <dbReference type="Proteomes" id="UP000001940"/>
    </source>
</evidence>
<dbReference type="STRING" id="6239.F52C6.4.1"/>
<evidence type="ECO:0000313" key="9">
    <source>
        <dbReference type="EMBL" id="CCD67527.1"/>
    </source>
</evidence>
<proteinExistence type="inferred from homology"/>
<evidence type="ECO:0000256" key="8">
    <source>
        <dbReference type="ARBA" id="ARBA00023242"/>
    </source>
</evidence>
<dbReference type="FunCoup" id="O44819">
    <property type="interactions" value="11"/>
</dbReference>
<dbReference type="eggNOG" id="KOG0001">
    <property type="taxonomic scope" value="Eukaryota"/>
</dbReference>
<dbReference type="AGR" id="WB:WBGene00018661"/>
<evidence type="ECO:0000256" key="2">
    <source>
        <dbReference type="ARBA" id="ARBA00004496"/>
    </source>
</evidence>
<keyword evidence="10" id="KW-1185">Reference proteome</keyword>
<dbReference type="InParanoid" id="O44819"/>
<dbReference type="WormBase" id="F52C6.4">
    <property type="protein sequence ID" value="CE46397"/>
    <property type="gene ID" value="WBGene00018661"/>
</dbReference>
<dbReference type="AlphaFoldDB" id="O44819"/>
<dbReference type="HOGENOM" id="CLU_2308566_0_0_1"/>
<reference evidence="9 10" key="1">
    <citation type="journal article" date="1998" name="Science">
        <title>Genome sequence of the nematode C. elegans: a platform for investigating biology.</title>
        <authorList>
            <consortium name="The C. elegans sequencing consortium"/>
            <person name="Sulson J.E."/>
            <person name="Waterston R."/>
        </authorList>
    </citation>
    <scope>NUCLEOTIDE SEQUENCE [LARGE SCALE GENOMIC DNA]</scope>
    <source>
        <strain evidence="9 10">Bristol N2</strain>
    </source>
</reference>
<keyword evidence="7" id="KW-0832">Ubl conjugation</keyword>
<dbReference type="SMR" id="O44819"/>
<comment type="subcellular location">
    <subcellularLocation>
        <location evidence="2">Cytoplasm</location>
    </subcellularLocation>
    <subcellularLocation>
        <location evidence="1">Nucleus</location>
    </subcellularLocation>
</comment>